<gene>
    <name evidence="1" type="ORF">LX78_02759</name>
</gene>
<dbReference type="AlphaFoldDB" id="A0A316DIB0"/>
<evidence type="ECO:0000313" key="1">
    <source>
        <dbReference type="EMBL" id="PWK17426.1"/>
    </source>
</evidence>
<name>A0A316DIB0_9FLAO</name>
<keyword evidence="2" id="KW-1185">Reference proteome</keyword>
<organism evidence="1 2">
    <name type="scientific">Xanthomarina spongicola</name>
    <dbReference type="NCBI Taxonomy" id="570520"/>
    <lineage>
        <taxon>Bacteria</taxon>
        <taxon>Pseudomonadati</taxon>
        <taxon>Bacteroidota</taxon>
        <taxon>Flavobacteriia</taxon>
        <taxon>Flavobacteriales</taxon>
        <taxon>Flavobacteriaceae</taxon>
        <taxon>Xanthomarina</taxon>
    </lineage>
</organism>
<protein>
    <submittedName>
        <fullName evidence="1">Uncharacterized protein</fullName>
    </submittedName>
</protein>
<evidence type="ECO:0000313" key="2">
    <source>
        <dbReference type="Proteomes" id="UP000245430"/>
    </source>
</evidence>
<reference evidence="1 2" key="1">
    <citation type="submission" date="2018-05" db="EMBL/GenBank/DDBJ databases">
        <title>Genomic Encyclopedia of Archaeal and Bacterial Type Strains, Phase II (KMG-II): from individual species to whole genera.</title>
        <authorList>
            <person name="Goeker M."/>
        </authorList>
    </citation>
    <scope>NUCLEOTIDE SEQUENCE [LARGE SCALE GENOMIC DNA]</scope>
    <source>
        <strain evidence="1 2">DSM 22637</strain>
    </source>
</reference>
<proteinExistence type="predicted"/>
<dbReference type="OrthoDB" id="1442351at2"/>
<dbReference type="EMBL" id="QGGP01000009">
    <property type="protein sequence ID" value="PWK17426.1"/>
    <property type="molecule type" value="Genomic_DNA"/>
</dbReference>
<dbReference type="RefSeq" id="WP_109683338.1">
    <property type="nucleotide sequence ID" value="NZ_QGGP01000009.1"/>
</dbReference>
<sequence>MEALTHYAHETDEQVLHKKRTQEINIWISHLNYITNECDWLAKIASNIIKDRDLRDLLLEKSEINSSLLNELYSYRNTLDSFHECNDLDCDLYYIDLHDTICKKYIKHLENYRSVKDQVFFKILS</sequence>
<dbReference type="Proteomes" id="UP000245430">
    <property type="component" value="Unassembled WGS sequence"/>
</dbReference>
<accession>A0A316DIB0</accession>
<comment type="caution">
    <text evidence="1">The sequence shown here is derived from an EMBL/GenBank/DDBJ whole genome shotgun (WGS) entry which is preliminary data.</text>
</comment>